<dbReference type="SUPFAM" id="SSF52058">
    <property type="entry name" value="L domain-like"/>
    <property type="match status" value="1"/>
</dbReference>
<dbReference type="InterPro" id="IPR032675">
    <property type="entry name" value="LRR_dom_sf"/>
</dbReference>
<keyword evidence="6 9" id="KW-1133">Transmembrane helix</keyword>
<dbReference type="RefSeq" id="XP_009797670.1">
    <property type="nucleotide sequence ID" value="XM_009799368.1"/>
</dbReference>
<keyword evidence="3 9" id="KW-0812">Transmembrane</keyword>
<reference evidence="11 12" key="2">
    <citation type="submission" date="2025-04" db="UniProtKB">
        <authorList>
            <consortium name="RefSeq"/>
        </authorList>
    </citation>
    <scope>IDENTIFICATION</scope>
    <source>
        <tissue evidence="11 12">Leaf</tissue>
    </source>
</reference>
<dbReference type="AlphaFoldDB" id="A0A1U7YFT5"/>
<dbReference type="PANTHER" id="PTHR48063">
    <property type="entry name" value="LRR RECEPTOR-LIKE KINASE"/>
    <property type="match status" value="1"/>
</dbReference>
<evidence type="ECO:0000256" key="2">
    <source>
        <dbReference type="ARBA" id="ARBA00022614"/>
    </source>
</evidence>
<evidence type="ECO:0000256" key="7">
    <source>
        <dbReference type="ARBA" id="ARBA00023136"/>
    </source>
</evidence>
<dbReference type="Pfam" id="PF00560">
    <property type="entry name" value="LRR_1"/>
    <property type="match status" value="6"/>
</dbReference>
<keyword evidence="2" id="KW-0433">Leucine-rich repeat</keyword>
<evidence type="ECO:0000313" key="12">
    <source>
        <dbReference type="RefSeq" id="XP_009797677.1"/>
    </source>
</evidence>
<accession>A0A1U7YFT5</accession>
<organism evidence="10 11">
    <name type="scientific">Nicotiana sylvestris</name>
    <name type="common">Wood tobacco</name>
    <name type="synonym">South American tobacco</name>
    <dbReference type="NCBI Taxonomy" id="4096"/>
    <lineage>
        <taxon>Eukaryota</taxon>
        <taxon>Viridiplantae</taxon>
        <taxon>Streptophyta</taxon>
        <taxon>Embryophyta</taxon>
        <taxon>Tracheophyta</taxon>
        <taxon>Spermatophyta</taxon>
        <taxon>Magnoliopsida</taxon>
        <taxon>eudicotyledons</taxon>
        <taxon>Gunneridae</taxon>
        <taxon>Pentapetalae</taxon>
        <taxon>asterids</taxon>
        <taxon>lamiids</taxon>
        <taxon>Solanales</taxon>
        <taxon>Solanaceae</taxon>
        <taxon>Nicotianoideae</taxon>
        <taxon>Nicotianeae</taxon>
        <taxon>Nicotiana</taxon>
    </lineage>
</organism>
<protein>
    <submittedName>
        <fullName evidence="11 12">Protein BRASSINOSTEROID INSENSITIVE 1-like isoform X2</fullName>
    </submittedName>
</protein>
<evidence type="ECO:0000256" key="3">
    <source>
        <dbReference type="ARBA" id="ARBA00022692"/>
    </source>
</evidence>
<proteinExistence type="predicted"/>
<evidence type="ECO:0000256" key="5">
    <source>
        <dbReference type="ARBA" id="ARBA00022737"/>
    </source>
</evidence>
<name>A0A1U7YFT5_NICSY</name>
<keyword evidence="8" id="KW-0325">Glycoprotein</keyword>
<dbReference type="InterPro" id="IPR046956">
    <property type="entry name" value="RLP23-like"/>
</dbReference>
<evidence type="ECO:0000256" key="4">
    <source>
        <dbReference type="ARBA" id="ARBA00022729"/>
    </source>
</evidence>
<comment type="subcellular location">
    <subcellularLocation>
        <location evidence="1">Membrane</location>
        <topology evidence="1">Single-pass type I membrane protein</topology>
    </subcellularLocation>
</comment>
<evidence type="ECO:0000256" key="6">
    <source>
        <dbReference type="ARBA" id="ARBA00022989"/>
    </source>
</evidence>
<feature type="transmembrane region" description="Helical" evidence="9">
    <location>
        <begin position="12"/>
        <end position="36"/>
    </location>
</feature>
<keyword evidence="5" id="KW-0677">Repeat</keyword>
<evidence type="ECO:0000313" key="10">
    <source>
        <dbReference type="Proteomes" id="UP000189701"/>
    </source>
</evidence>
<dbReference type="PANTHER" id="PTHR48063:SF98">
    <property type="entry name" value="LRR RECEPTOR-LIKE SERINE_THREONINE-PROTEIN KINASE FLS2"/>
    <property type="match status" value="1"/>
</dbReference>
<dbReference type="RefSeq" id="XP_009797677.1">
    <property type="nucleotide sequence ID" value="XM_009799375.1"/>
</dbReference>
<dbReference type="Proteomes" id="UP000189701">
    <property type="component" value="Unplaced"/>
</dbReference>
<evidence type="ECO:0000313" key="11">
    <source>
        <dbReference type="RefSeq" id="XP_009797670.1"/>
    </source>
</evidence>
<keyword evidence="7 9" id="KW-0472">Membrane</keyword>
<dbReference type="InterPro" id="IPR001611">
    <property type="entry name" value="Leu-rich_rpt"/>
</dbReference>
<keyword evidence="4" id="KW-0732">Signal</keyword>
<dbReference type="FunFam" id="3.80.10.10:FF:000383">
    <property type="entry name" value="Leucine-rich repeat receptor protein kinase EMS1"/>
    <property type="match status" value="1"/>
</dbReference>
<dbReference type="Gene3D" id="3.80.10.10">
    <property type="entry name" value="Ribonuclease Inhibitor"/>
    <property type="match status" value="1"/>
</dbReference>
<evidence type="ECO:0000256" key="9">
    <source>
        <dbReference type="SAM" id="Phobius"/>
    </source>
</evidence>
<evidence type="ECO:0000256" key="1">
    <source>
        <dbReference type="ARBA" id="ARBA00004479"/>
    </source>
</evidence>
<reference evidence="10" key="1">
    <citation type="journal article" date="2013" name="Genome Biol.">
        <title>Reference genomes and transcriptomes of Nicotiana sylvestris and Nicotiana tomentosiformis.</title>
        <authorList>
            <person name="Sierro N."/>
            <person name="Battey J.N."/>
            <person name="Ouadi S."/>
            <person name="Bovet L."/>
            <person name="Goepfert S."/>
            <person name="Bakaher N."/>
            <person name="Peitsch M.C."/>
            <person name="Ivanov N.V."/>
        </authorList>
    </citation>
    <scope>NUCLEOTIDE SEQUENCE [LARGE SCALE GENOMIC DNA]</scope>
</reference>
<sequence length="226" mass="25875">MWKYQMVEYKVMFQLGFGTYLLKWSFSIFLTTNLLISPHVTELDLSNNSFSGGLSHFLCETNKNRSYRLMFLKLEGNDLSGEIPDCWMNWPELIFLNLGDNNLIGGIPKSMEVLSNLISLDFRRNRLTGTLPSSLTNCTMLLKIDLAENEFVGQLPPWLGMRLSNLIILSLSSNRFYGELPPEICYLKDLQILDLTNNSFFGTIPRCISNLTAMVTRSKLRDAHIE</sequence>
<keyword evidence="10" id="KW-1185">Reference proteome</keyword>
<dbReference type="GO" id="GO:0016020">
    <property type="term" value="C:membrane"/>
    <property type="evidence" value="ECO:0007669"/>
    <property type="project" value="UniProtKB-SubCell"/>
</dbReference>
<gene>
    <name evidence="11 12" type="primary">LOC104244057</name>
</gene>
<evidence type="ECO:0000256" key="8">
    <source>
        <dbReference type="ARBA" id="ARBA00023180"/>
    </source>
</evidence>